<evidence type="ECO:0000256" key="1">
    <source>
        <dbReference type="SAM" id="SignalP"/>
    </source>
</evidence>
<gene>
    <name evidence="2" type="ORF">FNU79_13725</name>
</gene>
<keyword evidence="3" id="KW-1185">Reference proteome</keyword>
<accession>A0A553UQD3</accession>
<dbReference type="RefSeq" id="WP_143721382.1">
    <property type="nucleotide sequence ID" value="NZ_VKDB01000017.1"/>
</dbReference>
<dbReference type="OrthoDB" id="65743at2"/>
<evidence type="ECO:0000313" key="3">
    <source>
        <dbReference type="Proteomes" id="UP000316092"/>
    </source>
</evidence>
<organism evidence="2 3">
    <name type="scientific">Deinococcus detaillensis</name>
    <dbReference type="NCBI Taxonomy" id="2592048"/>
    <lineage>
        <taxon>Bacteria</taxon>
        <taxon>Thermotogati</taxon>
        <taxon>Deinococcota</taxon>
        <taxon>Deinococci</taxon>
        <taxon>Deinococcales</taxon>
        <taxon>Deinococcaceae</taxon>
        <taxon>Deinococcus</taxon>
    </lineage>
</organism>
<keyword evidence="1" id="KW-0732">Signal</keyword>
<feature type="chain" id="PRO_5021931422" evidence="1">
    <location>
        <begin position="23"/>
        <end position="239"/>
    </location>
</feature>
<proteinExistence type="predicted"/>
<evidence type="ECO:0000313" key="2">
    <source>
        <dbReference type="EMBL" id="TSA82430.1"/>
    </source>
</evidence>
<reference evidence="2 3" key="1">
    <citation type="submission" date="2019-07" db="EMBL/GenBank/DDBJ databases">
        <title>Deinococcus detaillus sp. nov., isolated from humus soil in Antarctica.</title>
        <authorList>
            <person name="Zhang K."/>
        </authorList>
    </citation>
    <scope>NUCLEOTIDE SEQUENCE [LARGE SCALE GENOMIC DNA]</scope>
    <source>
        <strain evidence="2 3">H1</strain>
    </source>
</reference>
<dbReference type="Proteomes" id="UP000316092">
    <property type="component" value="Unassembled WGS sequence"/>
</dbReference>
<feature type="signal peptide" evidence="1">
    <location>
        <begin position="1"/>
        <end position="22"/>
    </location>
</feature>
<dbReference type="EMBL" id="VKDB01000017">
    <property type="protein sequence ID" value="TSA82430.1"/>
    <property type="molecule type" value="Genomic_DNA"/>
</dbReference>
<sequence length="239" mass="26089">MKLLWLSLLAAASLAAASPTTAQGYEMKSYVRFLGFEPAAFWCDAPGRVLAVTQPKGTGGAAQPVTQPVKLLEWAGSDYSVQDYQLGPSDAGAGNLYTALTPSAMPVRDAPTFFIHSSNVENARDPQYRMTHILEFKVPSGTFRCRYKPQAAFVGATALHSVTIWEHQGKVTYASTNHNGTPGVYLTGGQHSGNEYRWYKSGYTYLVKLSFENSSLIVLRGNTVLSNESFQAYSVSVRK</sequence>
<protein>
    <submittedName>
        <fullName evidence="2">Uncharacterized protein</fullName>
    </submittedName>
</protein>
<dbReference type="AlphaFoldDB" id="A0A553UQD3"/>
<comment type="caution">
    <text evidence="2">The sequence shown here is derived from an EMBL/GenBank/DDBJ whole genome shotgun (WGS) entry which is preliminary data.</text>
</comment>
<name>A0A553UQD3_9DEIO</name>